<dbReference type="EMBL" id="BNCK01000004">
    <property type="protein sequence ID" value="GHF92318.1"/>
    <property type="molecule type" value="Genomic_DNA"/>
</dbReference>
<dbReference type="AlphaFoldDB" id="A0A919BHY3"/>
<feature type="domain" description="D-isomer specific 2-hydroxyacid dehydrogenase NAD-binding" evidence="6">
    <location>
        <begin position="111"/>
        <end position="298"/>
    </location>
</feature>
<dbReference type="Pfam" id="PF00389">
    <property type="entry name" value="2-Hacid_dh"/>
    <property type="match status" value="1"/>
</dbReference>
<evidence type="ECO:0000256" key="1">
    <source>
        <dbReference type="ARBA" id="ARBA00005854"/>
    </source>
</evidence>
<evidence type="ECO:0000256" key="4">
    <source>
        <dbReference type="RuleBase" id="RU003719"/>
    </source>
</evidence>
<dbReference type="InterPro" id="IPR036291">
    <property type="entry name" value="NAD(P)-bd_dom_sf"/>
</dbReference>
<dbReference type="SUPFAM" id="SSF52283">
    <property type="entry name" value="Formate/glycerate dehydrogenase catalytic domain-like"/>
    <property type="match status" value="1"/>
</dbReference>
<evidence type="ECO:0000313" key="7">
    <source>
        <dbReference type="EMBL" id="GHF92318.1"/>
    </source>
</evidence>
<dbReference type="InterPro" id="IPR006140">
    <property type="entry name" value="D-isomer_DH_NAD-bd"/>
</dbReference>
<dbReference type="CDD" id="cd12183">
    <property type="entry name" value="LDH_like_2"/>
    <property type="match status" value="1"/>
</dbReference>
<accession>A0A919BHY3</accession>
<dbReference type="Pfam" id="PF02826">
    <property type="entry name" value="2-Hacid_dh_C"/>
    <property type="match status" value="1"/>
</dbReference>
<dbReference type="InterPro" id="IPR006139">
    <property type="entry name" value="D-isomer_2_OHA_DH_cat_dom"/>
</dbReference>
<keyword evidence="3" id="KW-0520">NAD</keyword>
<name>A0A919BHY3_9GAMM</name>
<dbReference type="GO" id="GO:0008720">
    <property type="term" value="F:D-lactate dehydrogenase (NAD+) activity"/>
    <property type="evidence" value="ECO:0007669"/>
    <property type="project" value="TreeGrafter"/>
</dbReference>
<dbReference type="RefSeq" id="WP_189770024.1">
    <property type="nucleotide sequence ID" value="NZ_BNCK01000004.1"/>
</dbReference>
<keyword evidence="2 4" id="KW-0560">Oxidoreductase</keyword>
<comment type="similarity">
    <text evidence="1 4">Belongs to the D-isomer specific 2-hydroxyacid dehydrogenase family.</text>
</comment>
<proteinExistence type="inferred from homology"/>
<dbReference type="PROSITE" id="PS00670">
    <property type="entry name" value="D_2_HYDROXYACID_DH_2"/>
    <property type="match status" value="1"/>
</dbReference>
<gene>
    <name evidence="7" type="primary">hslI</name>
    <name evidence="7" type="ORF">GCM10017161_20530</name>
</gene>
<dbReference type="PANTHER" id="PTHR43026:SF1">
    <property type="entry name" value="2-HYDROXYACID DEHYDROGENASE HOMOLOG 1-RELATED"/>
    <property type="match status" value="1"/>
</dbReference>
<reference evidence="7" key="2">
    <citation type="submission" date="2020-09" db="EMBL/GenBank/DDBJ databases">
        <authorList>
            <person name="Sun Q."/>
            <person name="Kim S."/>
        </authorList>
    </citation>
    <scope>NUCLEOTIDE SEQUENCE</scope>
    <source>
        <strain evidence="7">KCTC 42731</strain>
    </source>
</reference>
<dbReference type="GO" id="GO:0051287">
    <property type="term" value="F:NAD binding"/>
    <property type="evidence" value="ECO:0007669"/>
    <property type="project" value="InterPro"/>
</dbReference>
<evidence type="ECO:0000259" key="6">
    <source>
        <dbReference type="Pfam" id="PF02826"/>
    </source>
</evidence>
<dbReference type="PANTHER" id="PTHR43026">
    <property type="entry name" value="2-HYDROXYACID DEHYDROGENASE HOMOLOG 1-RELATED"/>
    <property type="match status" value="1"/>
</dbReference>
<sequence length="330" mass="36509">MYKVTVFSAKRYDKEYLIKSNRGNMLQFDFVHAHLSAETVMLAQHSDAICIFVNDIADNEVLQQLAQFNIKIIALRCAGFNNVDINKAKSLGIKICRVPEYSPEAVAEHTVGLILTLSRKFHKAYNRVKEGNFSLDGLMGFNLHNRTVGLVGTGHIGLATLKILAGFGCKLLCSDPTVNKDALALGATYLSLDELFQRSDIISLHCPLTNETKHMVDTHAINQMKPGVVLINTSRGGLIDTTALIDGLKQKKIAQLGLDVYELESDLFFEDLSDTIIDDDIFQRLVTFPNVLITGHQGFFTEEALTTIAETTVENLITLLAGQHSENQLV</sequence>
<evidence type="ECO:0000259" key="5">
    <source>
        <dbReference type="Pfam" id="PF00389"/>
    </source>
</evidence>
<reference evidence="7" key="1">
    <citation type="journal article" date="2014" name="Int. J. Syst. Evol. Microbiol.">
        <title>Complete genome sequence of Corynebacterium casei LMG S-19264T (=DSM 44701T), isolated from a smear-ripened cheese.</title>
        <authorList>
            <consortium name="US DOE Joint Genome Institute (JGI-PGF)"/>
            <person name="Walter F."/>
            <person name="Albersmeier A."/>
            <person name="Kalinowski J."/>
            <person name="Ruckert C."/>
        </authorList>
    </citation>
    <scope>NUCLEOTIDE SEQUENCE</scope>
    <source>
        <strain evidence="7">KCTC 42731</strain>
    </source>
</reference>
<dbReference type="SUPFAM" id="SSF51735">
    <property type="entry name" value="NAD(P)-binding Rossmann-fold domains"/>
    <property type="match status" value="1"/>
</dbReference>
<comment type="caution">
    <text evidence="7">The sequence shown here is derived from an EMBL/GenBank/DDBJ whole genome shotgun (WGS) entry which is preliminary data.</text>
</comment>
<dbReference type="InterPro" id="IPR058205">
    <property type="entry name" value="D-LDH-like"/>
</dbReference>
<dbReference type="Proteomes" id="UP000623842">
    <property type="component" value="Unassembled WGS sequence"/>
</dbReference>
<dbReference type="PROSITE" id="PS00671">
    <property type="entry name" value="D_2_HYDROXYACID_DH_3"/>
    <property type="match status" value="1"/>
</dbReference>
<dbReference type="InterPro" id="IPR029753">
    <property type="entry name" value="D-isomer_DH_CS"/>
</dbReference>
<evidence type="ECO:0000313" key="8">
    <source>
        <dbReference type="Proteomes" id="UP000623842"/>
    </source>
</evidence>
<dbReference type="Gene3D" id="3.40.50.720">
    <property type="entry name" value="NAD(P)-binding Rossmann-like Domain"/>
    <property type="match status" value="2"/>
</dbReference>
<evidence type="ECO:0000256" key="3">
    <source>
        <dbReference type="ARBA" id="ARBA00023027"/>
    </source>
</evidence>
<protein>
    <submittedName>
        <fullName evidence="7">Lactate dehydrogenase</fullName>
    </submittedName>
</protein>
<evidence type="ECO:0000256" key="2">
    <source>
        <dbReference type="ARBA" id="ARBA00023002"/>
    </source>
</evidence>
<organism evidence="7 8">
    <name type="scientific">Thalassotalea marina</name>
    <dbReference type="NCBI Taxonomy" id="1673741"/>
    <lineage>
        <taxon>Bacteria</taxon>
        <taxon>Pseudomonadati</taxon>
        <taxon>Pseudomonadota</taxon>
        <taxon>Gammaproteobacteria</taxon>
        <taxon>Alteromonadales</taxon>
        <taxon>Colwelliaceae</taxon>
        <taxon>Thalassotalea</taxon>
    </lineage>
</organism>
<feature type="domain" description="D-isomer specific 2-hydroxyacid dehydrogenase catalytic" evidence="5">
    <location>
        <begin position="6"/>
        <end position="328"/>
    </location>
</feature>
<keyword evidence="8" id="KW-1185">Reference proteome</keyword>